<dbReference type="Proteomes" id="UP000094761">
    <property type="component" value="Unassembled WGS sequence"/>
</dbReference>
<keyword evidence="11" id="KW-1185">Reference proteome</keyword>
<accession>A0A178J522</accession>
<dbReference type="Gene3D" id="1.20.1250.20">
    <property type="entry name" value="MFS general substrate transporter like domains"/>
    <property type="match status" value="1"/>
</dbReference>
<proteinExistence type="predicted"/>
<geneLocation type="plasmid" evidence="9">
    <name>p251_like</name>
</geneLocation>
<dbReference type="GO" id="GO:0005886">
    <property type="term" value="C:plasma membrane"/>
    <property type="evidence" value="ECO:0007669"/>
    <property type="project" value="UniProtKB-SubCell"/>
</dbReference>
<feature type="transmembrane region" description="Helical" evidence="7">
    <location>
        <begin position="408"/>
        <end position="429"/>
    </location>
</feature>
<dbReference type="Proteomes" id="UP001150001">
    <property type="component" value="Unassembled WGS sequence"/>
</dbReference>
<evidence type="ECO:0000256" key="4">
    <source>
        <dbReference type="ARBA" id="ARBA00022692"/>
    </source>
</evidence>
<feature type="transmembrane region" description="Helical" evidence="7">
    <location>
        <begin position="341"/>
        <end position="362"/>
    </location>
</feature>
<dbReference type="InterPro" id="IPR036259">
    <property type="entry name" value="MFS_trans_sf"/>
</dbReference>
<feature type="transmembrane region" description="Helical" evidence="7">
    <location>
        <begin position="75"/>
        <end position="93"/>
    </location>
</feature>
<reference evidence="8" key="2">
    <citation type="submission" date="2022-11" db="EMBL/GenBank/DDBJ databases">
        <title>Role of the vibriolysin VemA secreted by the emergent pathogen Vibrio europaeus in the colonization of Manila clam mucus.</title>
        <authorList>
            <person name="Martinez C."/>
            <person name="Rodriguez S."/>
            <person name="Vences A."/>
            <person name="Barja J.L."/>
            <person name="Toranzo A.E."/>
            <person name="Dubert J."/>
        </authorList>
    </citation>
    <scope>NUCLEOTIDE SEQUENCE</scope>
    <source>
        <strain evidence="8">3454</strain>
    </source>
</reference>
<evidence type="ECO:0000313" key="10">
    <source>
        <dbReference type="Proteomes" id="UP000094761"/>
    </source>
</evidence>
<feature type="transmembrane region" description="Helical" evidence="7">
    <location>
        <begin position="44"/>
        <end position="63"/>
    </location>
</feature>
<reference evidence="9 10" key="1">
    <citation type="submission" date="2016-03" db="EMBL/GenBank/DDBJ databases">
        <title>Draft genome sequence of the Vibrio tubiashii subs. europaeus.</title>
        <authorList>
            <person name="Spinard E."/>
            <person name="Dubert J."/>
            <person name="Nelson D.R."/>
            <person name="Barja J.L."/>
        </authorList>
    </citation>
    <scope>NUCLEOTIDE SEQUENCE [LARGE SCALE GENOMIC DNA]</scope>
    <source>
        <strain evidence="10">PP-638</strain>
        <strain evidence="9">PP2-638</strain>
        <plasmid evidence="9">p251_like</plasmid>
    </source>
</reference>
<evidence type="ECO:0000256" key="1">
    <source>
        <dbReference type="ARBA" id="ARBA00004651"/>
    </source>
</evidence>
<dbReference type="Pfam" id="PF07690">
    <property type="entry name" value="MFS_1"/>
    <property type="match status" value="1"/>
</dbReference>
<feature type="transmembrane region" description="Helical" evidence="7">
    <location>
        <begin position="152"/>
        <end position="184"/>
    </location>
</feature>
<dbReference type="AlphaFoldDB" id="A0A178J522"/>
<dbReference type="EMBL" id="LUAX01000008">
    <property type="protein sequence ID" value="OAM96835.1"/>
    <property type="molecule type" value="Genomic_DNA"/>
</dbReference>
<keyword evidence="9" id="KW-0614">Plasmid</keyword>
<comment type="caution">
    <text evidence="9">The sequence shown here is derived from an EMBL/GenBank/DDBJ whole genome shotgun (WGS) entry which is preliminary data.</text>
</comment>
<evidence type="ECO:0000256" key="3">
    <source>
        <dbReference type="ARBA" id="ARBA00022475"/>
    </source>
</evidence>
<evidence type="ECO:0000256" key="5">
    <source>
        <dbReference type="ARBA" id="ARBA00022989"/>
    </source>
</evidence>
<keyword evidence="6 7" id="KW-0472">Membrane</keyword>
<sequence>MWNNLNRSMMLCQMSFALSCFGIMTVLSRYFLQELEYSESDTMMVVGAYSAIGPLFAVVGGFIADKLIGAHRSLIIAYGMYALGQILLVTGSAHQSVPMTLLGIALGSYSRGLMSPTYPTLFKRAFATAEDFEKGFPVHYSVFNFGVLVGQYLFPMLILVAGFNGCFLLSAALALLSFFGHTFTTVKREQLLIHEEITALTKRQVMHFMVISLCMVSFAYFMFDNMEMGAKAVYAISIGTIFYYMYLALTVFQHDRKKMLSILIIIALTTVFFIYYGQMMTSMTIVTINTMRGDLFGFIPIAPEAAMAMNPFWCVLLGPVISSTFSALSHHGIRYSPITKVGGAFAFICVSFGILTIAMKTIDTSATLRPEVFFLVYFFKAIAEVLVGSVVVTFILSVTPKKIENLSVSLFSVAISLSGILGAVLSTSVALKAEQSITKEFVRNTYGDYFQMLTIAAIGMIVISAIANILVNKLLKQSPESQSESTLPVP</sequence>
<feature type="transmembrane region" description="Helical" evidence="7">
    <location>
        <begin position="229"/>
        <end position="247"/>
    </location>
</feature>
<keyword evidence="2" id="KW-0813">Transport</keyword>
<evidence type="ECO:0000256" key="2">
    <source>
        <dbReference type="ARBA" id="ARBA00022448"/>
    </source>
</evidence>
<keyword evidence="3" id="KW-1003">Cell membrane</keyword>
<evidence type="ECO:0000256" key="6">
    <source>
        <dbReference type="ARBA" id="ARBA00023136"/>
    </source>
</evidence>
<feature type="transmembrane region" description="Helical" evidence="7">
    <location>
        <begin position="449"/>
        <end position="471"/>
    </location>
</feature>
<comment type="subcellular location">
    <subcellularLocation>
        <location evidence="1">Cell membrane</location>
        <topology evidence="1">Multi-pass membrane protein</topology>
    </subcellularLocation>
</comment>
<dbReference type="PROSITE" id="PS51257">
    <property type="entry name" value="PROKAR_LIPOPROTEIN"/>
    <property type="match status" value="1"/>
</dbReference>
<organism evidence="9 10">
    <name type="scientific">Vibrio europaeus</name>
    <dbReference type="NCBI Taxonomy" id="300876"/>
    <lineage>
        <taxon>Bacteria</taxon>
        <taxon>Pseudomonadati</taxon>
        <taxon>Pseudomonadota</taxon>
        <taxon>Gammaproteobacteria</taxon>
        <taxon>Vibrionales</taxon>
        <taxon>Vibrionaceae</taxon>
        <taxon>Vibrio</taxon>
        <taxon>Vibrio oreintalis group</taxon>
    </lineage>
</organism>
<evidence type="ECO:0000313" key="11">
    <source>
        <dbReference type="Proteomes" id="UP001150001"/>
    </source>
</evidence>
<feature type="transmembrane region" description="Helical" evidence="7">
    <location>
        <begin position="12"/>
        <end position="32"/>
    </location>
</feature>
<dbReference type="InterPro" id="IPR011701">
    <property type="entry name" value="MFS"/>
</dbReference>
<feature type="transmembrane region" description="Helical" evidence="7">
    <location>
        <begin position="374"/>
        <end position="396"/>
    </location>
</feature>
<evidence type="ECO:0000313" key="8">
    <source>
        <dbReference type="EMBL" id="MDC5743541.1"/>
    </source>
</evidence>
<keyword evidence="5 7" id="KW-1133">Transmembrane helix</keyword>
<evidence type="ECO:0000313" key="9">
    <source>
        <dbReference type="EMBL" id="OAM96835.1"/>
    </source>
</evidence>
<dbReference type="GeneID" id="78078868"/>
<dbReference type="OrthoDB" id="9772725at2"/>
<gene>
    <name evidence="9" type="ORF">AZ468_24425</name>
    <name evidence="8" type="ORF">OPW20_26110</name>
</gene>
<dbReference type="GO" id="GO:0022857">
    <property type="term" value="F:transmembrane transporter activity"/>
    <property type="evidence" value="ECO:0007669"/>
    <property type="project" value="InterPro"/>
</dbReference>
<feature type="transmembrane region" description="Helical" evidence="7">
    <location>
        <begin position="205"/>
        <end position="223"/>
    </location>
</feature>
<evidence type="ECO:0000256" key="7">
    <source>
        <dbReference type="SAM" id="Phobius"/>
    </source>
</evidence>
<feature type="transmembrane region" description="Helical" evidence="7">
    <location>
        <begin position="259"/>
        <end position="277"/>
    </location>
</feature>
<dbReference type="SUPFAM" id="SSF103473">
    <property type="entry name" value="MFS general substrate transporter"/>
    <property type="match status" value="1"/>
</dbReference>
<dbReference type="EMBL" id="JAPFIT010000033">
    <property type="protein sequence ID" value="MDC5743541.1"/>
    <property type="molecule type" value="Genomic_DNA"/>
</dbReference>
<dbReference type="PANTHER" id="PTHR23517">
    <property type="entry name" value="RESISTANCE PROTEIN MDTM, PUTATIVE-RELATED-RELATED"/>
    <property type="match status" value="1"/>
</dbReference>
<feature type="transmembrane region" description="Helical" evidence="7">
    <location>
        <begin position="310"/>
        <end position="329"/>
    </location>
</feature>
<dbReference type="RefSeq" id="WP_069669830.1">
    <property type="nucleotide sequence ID" value="NZ_JAPFIM010000025.1"/>
</dbReference>
<dbReference type="InterPro" id="IPR050171">
    <property type="entry name" value="MFS_Transporters"/>
</dbReference>
<dbReference type="PANTHER" id="PTHR23517:SF15">
    <property type="entry name" value="PROTON-DEPENDENT OLIGOPEPTIDE FAMILY TRANSPORT PROTEIN"/>
    <property type="match status" value="1"/>
</dbReference>
<protein>
    <submittedName>
        <fullName evidence="8">MFS transporter</fullName>
    </submittedName>
    <submittedName>
        <fullName evidence="9">Major facilitator superfamily transporter</fullName>
    </submittedName>
</protein>
<name>A0A178J522_9VIBR</name>
<keyword evidence="4 7" id="KW-0812">Transmembrane</keyword>